<organism evidence="1 2">
    <name type="scientific">Septoria linicola</name>
    <dbReference type="NCBI Taxonomy" id="215465"/>
    <lineage>
        <taxon>Eukaryota</taxon>
        <taxon>Fungi</taxon>
        <taxon>Dikarya</taxon>
        <taxon>Ascomycota</taxon>
        <taxon>Pezizomycotina</taxon>
        <taxon>Dothideomycetes</taxon>
        <taxon>Dothideomycetidae</taxon>
        <taxon>Mycosphaerellales</taxon>
        <taxon>Mycosphaerellaceae</taxon>
        <taxon>Septoria</taxon>
    </lineage>
</organism>
<proteinExistence type="predicted"/>
<accession>A0A9Q9ARP9</accession>
<evidence type="ECO:0000313" key="2">
    <source>
        <dbReference type="Proteomes" id="UP001056384"/>
    </source>
</evidence>
<gene>
    <name evidence="1" type="ORF">Slin15195_G066830</name>
</gene>
<dbReference type="Proteomes" id="UP001056384">
    <property type="component" value="Chromosome 5"/>
</dbReference>
<keyword evidence="2" id="KW-1185">Reference proteome</keyword>
<dbReference type="OrthoDB" id="3649348at2759"/>
<evidence type="ECO:0000313" key="1">
    <source>
        <dbReference type="EMBL" id="USW53364.1"/>
    </source>
</evidence>
<reference evidence="1" key="1">
    <citation type="submission" date="2022-06" db="EMBL/GenBank/DDBJ databases">
        <title>Complete genome sequences of two strains of the flax pathogen Septoria linicola.</title>
        <authorList>
            <person name="Lapalu N."/>
            <person name="Simon A."/>
            <person name="Demenou B."/>
            <person name="Paumier D."/>
            <person name="Guillot M.-P."/>
            <person name="Gout L."/>
            <person name="Valade R."/>
        </authorList>
    </citation>
    <scope>NUCLEOTIDE SEQUENCE</scope>
    <source>
        <strain evidence="1">SE15195</strain>
    </source>
</reference>
<sequence length="153" mass="16062">MAIPIIACGFGELVGGRTAPRLLPELEVIRFITSVQRAKIEIPLLLSGSQPDPGVDNVGTQNFSSPPKAVIFGRGFNSENVDDIRQACGGHASNVSWVHSMSHGSGAGQVKAPDSKDTTSLDAYAELTAAQVKAVLLDLKARGILGIEGVHVY</sequence>
<dbReference type="AlphaFoldDB" id="A0A9Q9ARP9"/>
<dbReference type="EMBL" id="CP099422">
    <property type="protein sequence ID" value="USW53364.1"/>
    <property type="molecule type" value="Genomic_DNA"/>
</dbReference>
<name>A0A9Q9ARP9_9PEZI</name>
<protein>
    <submittedName>
        <fullName evidence="1">Uncharacterized protein</fullName>
    </submittedName>
</protein>